<proteinExistence type="inferred from homology"/>
<feature type="domain" description="NmrA-like" evidence="4">
    <location>
        <begin position="4"/>
        <end position="266"/>
    </location>
</feature>
<evidence type="ECO:0000313" key="5">
    <source>
        <dbReference type="EMBL" id="RPB10991.1"/>
    </source>
</evidence>
<evidence type="ECO:0000256" key="2">
    <source>
        <dbReference type="ARBA" id="ARBA00022857"/>
    </source>
</evidence>
<dbReference type="Proteomes" id="UP000277580">
    <property type="component" value="Unassembled WGS sequence"/>
</dbReference>
<accession>A0A3N4KRK3</accession>
<keyword evidence="3" id="KW-0560">Oxidoreductase</keyword>
<keyword evidence="6" id="KW-1185">Reference proteome</keyword>
<dbReference type="PANTHER" id="PTHR47706">
    <property type="entry name" value="NMRA-LIKE FAMILY PROTEIN"/>
    <property type="match status" value="1"/>
</dbReference>
<comment type="similarity">
    <text evidence="1">Belongs to the NmrA-type oxidoreductase family. Isoflavone reductase subfamily.</text>
</comment>
<dbReference type="SUPFAM" id="SSF51735">
    <property type="entry name" value="NAD(P)-binding Rossmann-fold domains"/>
    <property type="match status" value="1"/>
</dbReference>
<dbReference type="InterPro" id="IPR051609">
    <property type="entry name" value="NmrA/Isoflavone_reductase-like"/>
</dbReference>
<dbReference type="Gene3D" id="3.40.50.720">
    <property type="entry name" value="NAD(P)-binding Rossmann-like Domain"/>
    <property type="match status" value="1"/>
</dbReference>
<evidence type="ECO:0000256" key="1">
    <source>
        <dbReference type="ARBA" id="ARBA00005725"/>
    </source>
</evidence>
<evidence type="ECO:0000313" key="6">
    <source>
        <dbReference type="Proteomes" id="UP000277580"/>
    </source>
</evidence>
<dbReference type="Pfam" id="PF05368">
    <property type="entry name" value="NmrA"/>
    <property type="match status" value="1"/>
</dbReference>
<reference evidence="5 6" key="1">
    <citation type="journal article" date="2018" name="Nat. Ecol. Evol.">
        <title>Pezizomycetes genomes reveal the molecular basis of ectomycorrhizal truffle lifestyle.</title>
        <authorList>
            <person name="Murat C."/>
            <person name="Payen T."/>
            <person name="Noel B."/>
            <person name="Kuo A."/>
            <person name="Morin E."/>
            <person name="Chen J."/>
            <person name="Kohler A."/>
            <person name="Krizsan K."/>
            <person name="Balestrini R."/>
            <person name="Da Silva C."/>
            <person name="Montanini B."/>
            <person name="Hainaut M."/>
            <person name="Levati E."/>
            <person name="Barry K.W."/>
            <person name="Belfiori B."/>
            <person name="Cichocki N."/>
            <person name="Clum A."/>
            <person name="Dockter R.B."/>
            <person name="Fauchery L."/>
            <person name="Guy J."/>
            <person name="Iotti M."/>
            <person name="Le Tacon F."/>
            <person name="Lindquist E.A."/>
            <person name="Lipzen A."/>
            <person name="Malagnac F."/>
            <person name="Mello A."/>
            <person name="Molinier V."/>
            <person name="Miyauchi S."/>
            <person name="Poulain J."/>
            <person name="Riccioni C."/>
            <person name="Rubini A."/>
            <person name="Sitrit Y."/>
            <person name="Splivallo R."/>
            <person name="Traeger S."/>
            <person name="Wang M."/>
            <person name="Zifcakova L."/>
            <person name="Wipf D."/>
            <person name="Zambonelli A."/>
            <person name="Paolocci F."/>
            <person name="Nowrousian M."/>
            <person name="Ottonello S."/>
            <person name="Baldrian P."/>
            <person name="Spatafora J.W."/>
            <person name="Henrissat B."/>
            <person name="Nagy L.G."/>
            <person name="Aury J.M."/>
            <person name="Wincker P."/>
            <person name="Grigoriev I.V."/>
            <person name="Bonfante P."/>
            <person name="Martin F.M."/>
        </authorList>
    </citation>
    <scope>NUCLEOTIDE SEQUENCE [LARGE SCALE GENOMIC DNA]</scope>
    <source>
        <strain evidence="5 6">CCBAS932</strain>
    </source>
</reference>
<keyword evidence="2" id="KW-0521">NADP</keyword>
<evidence type="ECO:0000256" key="3">
    <source>
        <dbReference type="ARBA" id="ARBA00023002"/>
    </source>
</evidence>
<dbReference type="InterPro" id="IPR036291">
    <property type="entry name" value="NAD(P)-bd_dom_sf"/>
</dbReference>
<dbReference type="OrthoDB" id="10000533at2759"/>
<dbReference type="InParanoid" id="A0A3N4KRK3"/>
<sequence>MVHIALAGASGSLGQLLLTHLSSHPSAHRITVLSRSPTPPKPVTPNTTVRTVDYTSLSSLTKALAGIDIVLSTLSSLSSGPAQMLLIQAAAAAGVKRFAPSEWGIHPDLNYDITLYTDIKTPSWEAVKTSGMEYTAFENGVFLNYMAYGSPKAGAKEKAFKGLQYTPWLFDPTLDTIEVPGTGEEQFVVTEVEDITKVVADVVGRDEVWRQEVSTMVGAVTCFNELIREMERITGKKYEVVYQDIALLEKKIAEETTQMGRFYWEYRLCLARGKCNVQPSLNNLTDLSLTGVTEFLERWWGKKDDE</sequence>
<gene>
    <name evidence="5" type="ORF">P167DRAFT_606693</name>
</gene>
<evidence type="ECO:0000259" key="4">
    <source>
        <dbReference type="Pfam" id="PF05368"/>
    </source>
</evidence>
<dbReference type="EMBL" id="ML119138">
    <property type="protein sequence ID" value="RPB10991.1"/>
    <property type="molecule type" value="Genomic_DNA"/>
</dbReference>
<dbReference type="AlphaFoldDB" id="A0A3N4KRK3"/>
<organism evidence="5 6">
    <name type="scientific">Morchella conica CCBAS932</name>
    <dbReference type="NCBI Taxonomy" id="1392247"/>
    <lineage>
        <taxon>Eukaryota</taxon>
        <taxon>Fungi</taxon>
        <taxon>Dikarya</taxon>
        <taxon>Ascomycota</taxon>
        <taxon>Pezizomycotina</taxon>
        <taxon>Pezizomycetes</taxon>
        <taxon>Pezizales</taxon>
        <taxon>Morchellaceae</taxon>
        <taxon>Morchella</taxon>
    </lineage>
</organism>
<dbReference type="GO" id="GO:0016491">
    <property type="term" value="F:oxidoreductase activity"/>
    <property type="evidence" value="ECO:0007669"/>
    <property type="project" value="UniProtKB-KW"/>
</dbReference>
<dbReference type="Gene3D" id="3.90.25.10">
    <property type="entry name" value="UDP-galactose 4-epimerase, domain 1"/>
    <property type="match status" value="1"/>
</dbReference>
<protein>
    <submittedName>
        <fullName evidence="5">NAD(P)-binding protein</fullName>
    </submittedName>
</protein>
<dbReference type="PANTHER" id="PTHR47706:SF4">
    <property type="entry name" value="NMRA-LIKE DOMAIN-CONTAINING PROTEIN"/>
    <property type="match status" value="1"/>
</dbReference>
<name>A0A3N4KRK3_9PEZI</name>
<dbReference type="InterPro" id="IPR008030">
    <property type="entry name" value="NmrA-like"/>
</dbReference>